<dbReference type="Gene3D" id="1.10.8.60">
    <property type="match status" value="1"/>
</dbReference>
<dbReference type="KEGG" id="ahs:AHALO_2334"/>
<evidence type="ECO:0000313" key="11">
    <source>
        <dbReference type="EMBL" id="PKI80894.1"/>
    </source>
</evidence>
<evidence type="ECO:0000256" key="7">
    <source>
        <dbReference type="ARBA" id="ARBA00049244"/>
    </source>
</evidence>
<gene>
    <name evidence="8" type="primary">dnaX</name>
    <name evidence="11" type="ORF">CP960_06560</name>
</gene>
<feature type="compositionally biased region" description="Polar residues" evidence="9">
    <location>
        <begin position="635"/>
        <end position="644"/>
    </location>
</feature>
<protein>
    <recommendedName>
        <fullName evidence="8">DNA polymerase III subunit gamma/tau</fullName>
        <ecNumber evidence="8">2.7.7.7</ecNumber>
    </recommendedName>
</protein>
<dbReference type="NCBIfam" id="TIGR02397">
    <property type="entry name" value="dnaX_nterm"/>
    <property type="match status" value="1"/>
</dbReference>
<dbReference type="GO" id="GO:0046872">
    <property type="term" value="F:metal ion binding"/>
    <property type="evidence" value="ECO:0007669"/>
    <property type="project" value="UniProtKB-KW"/>
</dbReference>
<comment type="subunit">
    <text evidence="8">DNA polymerase III contains a core (composed of alpha, epsilon and theta chains) that associates with a tau subunit. This core dimerizes to form the POLIII' complex. PolIII' associates with the gamma complex (composed of gamma, delta, delta', psi and chi chains) and with the beta chain to form the complete DNA polymerase III complex.</text>
</comment>
<dbReference type="PANTHER" id="PTHR11669:SF0">
    <property type="entry name" value="PROTEIN STICHEL-LIKE 2"/>
    <property type="match status" value="1"/>
</dbReference>
<comment type="caution">
    <text evidence="11">The sequence shown here is derived from an EMBL/GenBank/DDBJ whole genome shotgun (WGS) entry which is preliminary data.</text>
</comment>
<keyword evidence="2" id="KW-0479">Metal-binding</keyword>
<dbReference type="SMART" id="SM00382">
    <property type="entry name" value="AAA"/>
    <property type="match status" value="1"/>
</dbReference>
<comment type="catalytic activity">
    <reaction evidence="7 8">
        <text>DNA(n) + a 2'-deoxyribonucleoside 5'-triphosphate = DNA(n+1) + diphosphate</text>
        <dbReference type="Rhea" id="RHEA:22508"/>
        <dbReference type="Rhea" id="RHEA-COMP:17339"/>
        <dbReference type="Rhea" id="RHEA-COMP:17340"/>
        <dbReference type="ChEBI" id="CHEBI:33019"/>
        <dbReference type="ChEBI" id="CHEBI:61560"/>
        <dbReference type="ChEBI" id="CHEBI:173112"/>
        <dbReference type="EC" id="2.7.7.7"/>
    </reaction>
</comment>
<keyword evidence="6 8" id="KW-0239">DNA-directed DNA polymerase</keyword>
<dbReference type="SUPFAM" id="SSF52540">
    <property type="entry name" value="P-loop containing nucleoside triphosphate hydrolases"/>
    <property type="match status" value="1"/>
</dbReference>
<dbReference type="AlphaFoldDB" id="A0A2N1J322"/>
<dbReference type="InterPro" id="IPR003593">
    <property type="entry name" value="AAA+_ATPase"/>
</dbReference>
<feature type="domain" description="AAA+ ATPase" evidence="10">
    <location>
        <begin position="42"/>
        <end position="184"/>
    </location>
</feature>
<dbReference type="GO" id="GO:0006261">
    <property type="term" value="P:DNA-templated DNA replication"/>
    <property type="evidence" value="ECO:0007669"/>
    <property type="project" value="TreeGrafter"/>
</dbReference>
<dbReference type="InterPro" id="IPR027417">
    <property type="entry name" value="P-loop_NTPase"/>
</dbReference>
<keyword evidence="12" id="KW-1185">Reference proteome</keyword>
<dbReference type="InterPro" id="IPR012763">
    <property type="entry name" value="DNA_pol_III_sug/sutau_N"/>
</dbReference>
<evidence type="ECO:0000259" key="10">
    <source>
        <dbReference type="SMART" id="SM00382"/>
    </source>
</evidence>
<dbReference type="PANTHER" id="PTHR11669">
    <property type="entry name" value="REPLICATION FACTOR C / DNA POLYMERASE III GAMMA-TAU SUBUNIT"/>
    <property type="match status" value="1"/>
</dbReference>
<evidence type="ECO:0000256" key="9">
    <source>
        <dbReference type="SAM" id="MobiDB-lite"/>
    </source>
</evidence>
<keyword evidence="8" id="KW-0235">DNA replication</keyword>
<comment type="function">
    <text evidence="8">DNA polymerase III is a complex, multichain enzyme responsible for most of the replicative synthesis in bacteria. This DNA polymerase also exhibits 3' to 5' exonuclease activity.</text>
</comment>
<feature type="region of interest" description="Disordered" evidence="9">
    <location>
        <begin position="621"/>
        <end position="651"/>
    </location>
</feature>
<organism evidence="11 12">
    <name type="scientific">Malaciobacter halophilus</name>
    <dbReference type="NCBI Taxonomy" id="197482"/>
    <lineage>
        <taxon>Bacteria</taxon>
        <taxon>Pseudomonadati</taxon>
        <taxon>Campylobacterota</taxon>
        <taxon>Epsilonproteobacteria</taxon>
        <taxon>Campylobacterales</taxon>
        <taxon>Arcobacteraceae</taxon>
        <taxon>Malaciobacter</taxon>
    </lineage>
</organism>
<dbReference type="EC" id="2.7.7.7" evidence="8"/>
<dbReference type="Pfam" id="PF13177">
    <property type="entry name" value="DNA_pol3_delta2"/>
    <property type="match status" value="1"/>
</dbReference>
<keyword evidence="4" id="KW-0862">Zinc</keyword>
<evidence type="ECO:0000256" key="3">
    <source>
        <dbReference type="ARBA" id="ARBA00022741"/>
    </source>
</evidence>
<evidence type="ECO:0000256" key="5">
    <source>
        <dbReference type="ARBA" id="ARBA00022840"/>
    </source>
</evidence>
<dbReference type="Pfam" id="PF22608">
    <property type="entry name" value="DNAX_ATPase_lid"/>
    <property type="match status" value="1"/>
</dbReference>
<evidence type="ECO:0000256" key="8">
    <source>
        <dbReference type="RuleBase" id="RU364063"/>
    </source>
</evidence>
<dbReference type="InterPro" id="IPR050238">
    <property type="entry name" value="DNA_Rep/Repair_Clamp_Loader"/>
</dbReference>
<dbReference type="CDD" id="cd18137">
    <property type="entry name" value="HLD_clamp_pol_III_gamma_tau"/>
    <property type="match status" value="1"/>
</dbReference>
<dbReference type="Gene3D" id="3.40.50.300">
    <property type="entry name" value="P-loop containing nucleotide triphosphate hydrolases"/>
    <property type="match status" value="1"/>
</dbReference>
<dbReference type="Proteomes" id="UP000233248">
    <property type="component" value="Unassembled WGS sequence"/>
</dbReference>
<evidence type="ECO:0000256" key="2">
    <source>
        <dbReference type="ARBA" id="ARBA00022723"/>
    </source>
</evidence>
<keyword evidence="8" id="KW-0548">Nucleotidyltransferase</keyword>
<dbReference type="NCBIfam" id="NF006280">
    <property type="entry name" value="PRK08451.1"/>
    <property type="match status" value="1"/>
</dbReference>
<dbReference type="GO" id="GO:0009360">
    <property type="term" value="C:DNA polymerase III complex"/>
    <property type="evidence" value="ECO:0007669"/>
    <property type="project" value="InterPro"/>
</dbReference>
<evidence type="ECO:0000256" key="1">
    <source>
        <dbReference type="ARBA" id="ARBA00006360"/>
    </source>
</evidence>
<evidence type="ECO:0000313" key="12">
    <source>
        <dbReference type="Proteomes" id="UP000233248"/>
    </source>
</evidence>
<reference evidence="11 12" key="1">
    <citation type="submission" date="2017-09" db="EMBL/GenBank/DDBJ databases">
        <title>Genomics of the genus Arcobacter.</title>
        <authorList>
            <person name="Perez-Cataluna A."/>
            <person name="Figueras M.J."/>
            <person name="Salas-Masso N."/>
        </authorList>
    </citation>
    <scope>NUCLEOTIDE SEQUENCE [LARGE SCALE GENOMIC DNA]</scope>
    <source>
        <strain evidence="11 12">DSM 18005</strain>
    </source>
</reference>
<dbReference type="OrthoDB" id="9810148at2"/>
<name>A0A2N1J322_9BACT</name>
<dbReference type="FunFam" id="3.40.50.300:FF:000014">
    <property type="entry name" value="DNA polymerase III subunit gamma/tau"/>
    <property type="match status" value="1"/>
</dbReference>
<dbReference type="InterPro" id="IPR045085">
    <property type="entry name" value="HLD_clamp_pol_III_gamma_tau"/>
</dbReference>
<dbReference type="GO" id="GO:0005524">
    <property type="term" value="F:ATP binding"/>
    <property type="evidence" value="ECO:0007669"/>
    <property type="project" value="UniProtKB-KW"/>
</dbReference>
<keyword evidence="8" id="KW-0808">Transferase</keyword>
<keyword evidence="5 8" id="KW-0067">ATP-binding</keyword>
<dbReference type="CDD" id="cd00009">
    <property type="entry name" value="AAA"/>
    <property type="match status" value="1"/>
</dbReference>
<evidence type="ECO:0000256" key="6">
    <source>
        <dbReference type="ARBA" id="ARBA00022932"/>
    </source>
</evidence>
<dbReference type="FunFam" id="1.10.8.60:FF:000013">
    <property type="entry name" value="DNA polymerase III subunit gamma/tau"/>
    <property type="match status" value="1"/>
</dbReference>
<accession>A0A2N1J322</accession>
<dbReference type="GO" id="GO:0003887">
    <property type="term" value="F:DNA-directed DNA polymerase activity"/>
    <property type="evidence" value="ECO:0007669"/>
    <property type="project" value="UniProtKB-KW"/>
</dbReference>
<comment type="similarity">
    <text evidence="1 8">Belongs to the DnaX/STICHEL family.</text>
</comment>
<dbReference type="RefSeq" id="WP_101184618.1">
    <property type="nucleotide sequence ID" value="NZ_CP031218.1"/>
</dbReference>
<dbReference type="EMBL" id="NXIF01000026">
    <property type="protein sequence ID" value="PKI80894.1"/>
    <property type="molecule type" value="Genomic_DNA"/>
</dbReference>
<proteinExistence type="inferred from homology"/>
<evidence type="ECO:0000256" key="4">
    <source>
        <dbReference type="ARBA" id="ARBA00022833"/>
    </source>
</evidence>
<sequence length="714" mass="81293">MSDVNIEKKVLALKYRPKRFEDLVGQSTISQTLSLALDSNRLSHAYLFSGLRGSGKTSTARIMAKALLCSNGPTSKPCETCENCQSANANRHLDIIEMDAASNRGIDDIKDLIEHTKYKPSSARFKVFIIDEVHMLTTQAFNALLKTLEEPPSFVKFILATTDPLKLPATILSRTQHFRFNKISNADVIHHLSHILNEENIDYETDALEILSRSGQGSLRDTLTLLDQAIIFSKGKINTISVVEMLGLIEPKVMDEIFDIVLNKKDVTSLVRELENYEVSQVCDEMTIYLKQRMLEKDAKFDLLLFDRFFRILADAKHLLALNSDASFVLILTLLKMQEATNLKSIQDIINQVEQLEVQPAVKEAISKQKVVEHAQNDTNHIYEEPKQNDTVQVQEQEEVLKVEKEHIEELKQEPVKQESYSYEQDEETQIQEPTIADLAMSSSNTISLDSIDAVAFETPFDEDIDELISNNTQNSEINSNENKNSLQEENKIDNQDEFFDKVEQTTTAINENLAQKSTQIEEDSSIDALDEAINSRLQQEQDPNEKLYEQVINRVYDRDVRLGECFEDNFVYKSFENSKLEIISYAQGEERKFLFKHFGILKTFIYDVFGHETELDFIKDDSSSQNQKKKSNIDEQTNQLENTQDVEEENIEEPQAIEEDLAGGSGCVATMHNSANPAPSSQELQINDILNSKMLNKAKELFDIKKITVKTKT</sequence>
<keyword evidence="3 8" id="KW-0547">Nucleotide-binding</keyword>